<proteinExistence type="predicted"/>
<organism evidence="1 2">
    <name type="scientific">Legionella nautarum</name>
    <dbReference type="NCBI Taxonomy" id="45070"/>
    <lineage>
        <taxon>Bacteria</taxon>
        <taxon>Pseudomonadati</taxon>
        <taxon>Pseudomonadota</taxon>
        <taxon>Gammaproteobacteria</taxon>
        <taxon>Legionellales</taxon>
        <taxon>Legionellaceae</taxon>
        <taxon>Legionella</taxon>
    </lineage>
</organism>
<sequence length="118" mass="13588">MKNMLKHKGYYGSIEFDSEDLIFYGKLEFINSLISYEGETAKEIDKAFKEAVEDYLISCKERGVEPEKPFKGSLNVRIGPERHEKAMLIAKEMGCSSLNDFFKLALDHEFERHLDTAS</sequence>
<accession>A0A0W0WNN7</accession>
<dbReference type="PATRIC" id="fig|45070.6.peg.2184"/>
<dbReference type="Proteomes" id="UP000054725">
    <property type="component" value="Unassembled WGS sequence"/>
</dbReference>
<dbReference type="STRING" id="45070.Lnau_2071"/>
<dbReference type="RefSeq" id="WP_058505086.1">
    <property type="nucleotide sequence ID" value="NZ_CAAAIF010000038.1"/>
</dbReference>
<dbReference type="AlphaFoldDB" id="A0A0W0WNN7"/>
<comment type="caution">
    <text evidence="1">The sequence shown here is derived from an EMBL/GenBank/DDBJ whole genome shotgun (WGS) entry which is preliminary data.</text>
</comment>
<reference evidence="1 2" key="1">
    <citation type="submission" date="2015-11" db="EMBL/GenBank/DDBJ databases">
        <title>Genomic analysis of 38 Legionella species identifies large and diverse effector repertoires.</title>
        <authorList>
            <person name="Burstein D."/>
            <person name="Amaro F."/>
            <person name="Zusman T."/>
            <person name="Lifshitz Z."/>
            <person name="Cohen O."/>
            <person name="Gilbert J.A."/>
            <person name="Pupko T."/>
            <person name="Shuman H.A."/>
            <person name="Segal G."/>
        </authorList>
    </citation>
    <scope>NUCLEOTIDE SEQUENCE [LARGE SCALE GENOMIC DNA]</scope>
    <source>
        <strain evidence="1 2">ATCC 49506</strain>
    </source>
</reference>
<dbReference type="OrthoDB" id="5297106at2"/>
<keyword evidence="2" id="KW-1185">Reference proteome</keyword>
<evidence type="ECO:0000313" key="1">
    <source>
        <dbReference type="EMBL" id="KTD33927.1"/>
    </source>
</evidence>
<gene>
    <name evidence="1" type="ORF">Lnau_2071</name>
</gene>
<dbReference type="EMBL" id="LNYO01000020">
    <property type="protein sequence ID" value="KTD33927.1"/>
    <property type="molecule type" value="Genomic_DNA"/>
</dbReference>
<dbReference type="InterPro" id="IPR008651">
    <property type="entry name" value="Uncharacterised_HicB"/>
</dbReference>
<protein>
    <submittedName>
        <fullName evidence="1">HicB family protein</fullName>
    </submittedName>
</protein>
<dbReference type="Pfam" id="PF05534">
    <property type="entry name" value="HicB"/>
    <property type="match status" value="1"/>
</dbReference>
<evidence type="ECO:0000313" key="2">
    <source>
        <dbReference type="Proteomes" id="UP000054725"/>
    </source>
</evidence>
<dbReference type="SUPFAM" id="SSF143100">
    <property type="entry name" value="TTHA1013/TTHA0281-like"/>
    <property type="match status" value="1"/>
</dbReference>
<dbReference type="InterPro" id="IPR035069">
    <property type="entry name" value="TTHA1013/TTHA0281-like"/>
</dbReference>
<name>A0A0W0WNN7_9GAMM</name>